<dbReference type="EMBL" id="ML978126">
    <property type="protein sequence ID" value="KAF2098581.1"/>
    <property type="molecule type" value="Genomic_DNA"/>
</dbReference>
<dbReference type="InterPro" id="IPR036864">
    <property type="entry name" value="Zn2-C6_fun-type_DNA-bd_sf"/>
</dbReference>
<dbReference type="PANTHER" id="PTHR37534">
    <property type="entry name" value="TRANSCRIPTIONAL ACTIVATOR PROTEIN UGA3"/>
    <property type="match status" value="1"/>
</dbReference>
<evidence type="ECO:0000256" key="1">
    <source>
        <dbReference type="ARBA" id="ARBA00004123"/>
    </source>
</evidence>
<evidence type="ECO:0000256" key="3">
    <source>
        <dbReference type="SAM" id="MobiDB-lite"/>
    </source>
</evidence>
<proteinExistence type="predicted"/>
<keyword evidence="2" id="KW-0539">Nucleus</keyword>
<dbReference type="SMART" id="SM00066">
    <property type="entry name" value="GAL4"/>
    <property type="match status" value="1"/>
</dbReference>
<dbReference type="GO" id="GO:0045944">
    <property type="term" value="P:positive regulation of transcription by RNA polymerase II"/>
    <property type="evidence" value="ECO:0007669"/>
    <property type="project" value="TreeGrafter"/>
</dbReference>
<dbReference type="Pfam" id="PF00172">
    <property type="entry name" value="Zn_clus"/>
    <property type="match status" value="1"/>
</dbReference>
<accession>A0A9P4II20</accession>
<feature type="compositionally biased region" description="Low complexity" evidence="3">
    <location>
        <begin position="130"/>
        <end position="145"/>
    </location>
</feature>
<dbReference type="GO" id="GO:0005634">
    <property type="term" value="C:nucleus"/>
    <property type="evidence" value="ECO:0007669"/>
    <property type="project" value="UniProtKB-SubCell"/>
</dbReference>
<dbReference type="PROSITE" id="PS00463">
    <property type="entry name" value="ZN2_CY6_FUNGAL_1"/>
    <property type="match status" value="1"/>
</dbReference>
<feature type="compositionally biased region" description="Polar residues" evidence="3">
    <location>
        <begin position="146"/>
        <end position="163"/>
    </location>
</feature>
<dbReference type="Pfam" id="PF11951">
    <property type="entry name" value="Fungal_trans_2"/>
    <property type="match status" value="1"/>
</dbReference>
<feature type="compositionally biased region" description="Low complexity" evidence="3">
    <location>
        <begin position="84"/>
        <end position="98"/>
    </location>
</feature>
<name>A0A9P4II20_9PEZI</name>
<dbReference type="GO" id="GO:0000976">
    <property type="term" value="F:transcription cis-regulatory region binding"/>
    <property type="evidence" value="ECO:0007669"/>
    <property type="project" value="TreeGrafter"/>
</dbReference>
<evidence type="ECO:0000313" key="6">
    <source>
        <dbReference type="Proteomes" id="UP000799772"/>
    </source>
</evidence>
<sequence length="642" mass="73454">QVEDFSGSLGPQQATARVRRRIGAAGEHVKHRRTRSGCYTCRNRRVKCDEARPICERCRKGNRECVYPEPNTNSKAKRRDSKSSKASHGDSGSSPGSGDEPEPDSAEGNAEGLPTILDNEDMEELDESARPSPSRRSSRQASTPSLTHQSPTPSTEDSTSALNSAIDPLPPTQVGSSRHPPRQLPKPQINQIHSRKWSELPREVVFYLNYHRTHLTNYHYAFKYEIDDFLKTTFLEIALRSEPLLYAVVSFSAYHYTVAKGEGKIQDFLSYYNKSVTLLRLSLTKNPKPNVATLMTILQLATIEEYLGDWVSLLSHQRAAYQLFTNLYTHQTVMQNEMSRKIFGWYTRYDLMAGMMSGNGTFLQREWFEVRHDYYEQEMKSHPGDIALLYMERFAANGVICADAATLWARKSKGLVTEEEFNIKASELEAQLTGWESTIHPTLTDPSKLITDFSGAPPRDENDIVNPYEPDFMYGDPIWSTNLMLLDWWAFELMYKHQLSIVRRQQPSEHTKELALKMLHMFEAIQLYPDKPAGMIIAAQATIGVAGLFMPKDEKHSMWIRRKLAYVEGLGYCYPKSFREKMTSHWGVDLTHWWLPNDEGLPPILRTVRNLIHDRSEGPQRDQISEDIRDMRGIFTSLSLDN</sequence>
<feature type="non-terminal residue" evidence="5">
    <location>
        <position position="1"/>
    </location>
</feature>
<dbReference type="InterPro" id="IPR001138">
    <property type="entry name" value="Zn2Cys6_DnaBD"/>
</dbReference>
<feature type="non-terminal residue" evidence="5">
    <location>
        <position position="642"/>
    </location>
</feature>
<reference evidence="5" key="1">
    <citation type="journal article" date="2020" name="Stud. Mycol.">
        <title>101 Dothideomycetes genomes: a test case for predicting lifestyles and emergence of pathogens.</title>
        <authorList>
            <person name="Haridas S."/>
            <person name="Albert R."/>
            <person name="Binder M."/>
            <person name="Bloem J."/>
            <person name="Labutti K."/>
            <person name="Salamov A."/>
            <person name="Andreopoulos B."/>
            <person name="Baker S."/>
            <person name="Barry K."/>
            <person name="Bills G."/>
            <person name="Bluhm B."/>
            <person name="Cannon C."/>
            <person name="Castanera R."/>
            <person name="Culley D."/>
            <person name="Daum C."/>
            <person name="Ezra D."/>
            <person name="Gonzalez J."/>
            <person name="Henrissat B."/>
            <person name="Kuo A."/>
            <person name="Liang C."/>
            <person name="Lipzen A."/>
            <person name="Lutzoni F."/>
            <person name="Magnuson J."/>
            <person name="Mondo S."/>
            <person name="Nolan M."/>
            <person name="Ohm R."/>
            <person name="Pangilinan J."/>
            <person name="Park H.-J."/>
            <person name="Ramirez L."/>
            <person name="Alfaro M."/>
            <person name="Sun H."/>
            <person name="Tritt A."/>
            <person name="Yoshinaga Y."/>
            <person name="Zwiers L.-H."/>
            <person name="Turgeon B."/>
            <person name="Goodwin S."/>
            <person name="Spatafora J."/>
            <person name="Crous P."/>
            <person name="Grigoriev I."/>
        </authorList>
    </citation>
    <scope>NUCLEOTIDE SEQUENCE</scope>
    <source>
        <strain evidence="5">CBS 133067</strain>
    </source>
</reference>
<dbReference type="Proteomes" id="UP000799772">
    <property type="component" value="Unassembled WGS sequence"/>
</dbReference>
<dbReference type="InterPro" id="IPR021858">
    <property type="entry name" value="Fun_TF"/>
</dbReference>
<evidence type="ECO:0000256" key="2">
    <source>
        <dbReference type="ARBA" id="ARBA00023242"/>
    </source>
</evidence>
<evidence type="ECO:0000313" key="5">
    <source>
        <dbReference type="EMBL" id="KAF2098581.1"/>
    </source>
</evidence>
<dbReference type="GO" id="GO:0008270">
    <property type="term" value="F:zinc ion binding"/>
    <property type="evidence" value="ECO:0007669"/>
    <property type="project" value="InterPro"/>
</dbReference>
<dbReference type="OrthoDB" id="5278208at2759"/>
<feature type="region of interest" description="Disordered" evidence="3">
    <location>
        <begin position="1"/>
        <end position="34"/>
    </location>
</feature>
<organism evidence="5 6">
    <name type="scientific">Rhizodiscina lignyota</name>
    <dbReference type="NCBI Taxonomy" id="1504668"/>
    <lineage>
        <taxon>Eukaryota</taxon>
        <taxon>Fungi</taxon>
        <taxon>Dikarya</taxon>
        <taxon>Ascomycota</taxon>
        <taxon>Pezizomycotina</taxon>
        <taxon>Dothideomycetes</taxon>
        <taxon>Pleosporomycetidae</taxon>
        <taxon>Aulographales</taxon>
        <taxon>Rhizodiscinaceae</taxon>
        <taxon>Rhizodiscina</taxon>
    </lineage>
</organism>
<dbReference type="Gene3D" id="4.10.240.10">
    <property type="entry name" value="Zn(2)-C6 fungal-type DNA-binding domain"/>
    <property type="match status" value="1"/>
</dbReference>
<dbReference type="AlphaFoldDB" id="A0A9P4II20"/>
<dbReference type="GO" id="GO:0000981">
    <property type="term" value="F:DNA-binding transcription factor activity, RNA polymerase II-specific"/>
    <property type="evidence" value="ECO:0007669"/>
    <property type="project" value="InterPro"/>
</dbReference>
<protein>
    <recommendedName>
        <fullName evidence="4">Zn(2)-C6 fungal-type domain-containing protein</fullName>
    </recommendedName>
</protein>
<dbReference type="SUPFAM" id="SSF57701">
    <property type="entry name" value="Zn2/Cys6 DNA-binding domain"/>
    <property type="match status" value="1"/>
</dbReference>
<evidence type="ECO:0000259" key="4">
    <source>
        <dbReference type="PROSITE" id="PS50048"/>
    </source>
</evidence>
<keyword evidence="6" id="KW-1185">Reference proteome</keyword>
<dbReference type="PROSITE" id="PS50048">
    <property type="entry name" value="ZN2_CY6_FUNGAL_2"/>
    <property type="match status" value="1"/>
</dbReference>
<feature type="domain" description="Zn(2)-C6 fungal-type" evidence="4">
    <location>
        <begin position="37"/>
        <end position="67"/>
    </location>
</feature>
<comment type="subcellular location">
    <subcellularLocation>
        <location evidence="1">Nucleus</location>
    </subcellularLocation>
</comment>
<gene>
    <name evidence="5" type="ORF">NA57DRAFT_21927</name>
</gene>
<comment type="caution">
    <text evidence="5">The sequence shown here is derived from an EMBL/GenBank/DDBJ whole genome shotgun (WGS) entry which is preliminary data.</text>
</comment>
<dbReference type="CDD" id="cd00067">
    <property type="entry name" value="GAL4"/>
    <property type="match status" value="1"/>
</dbReference>
<feature type="region of interest" description="Disordered" evidence="3">
    <location>
        <begin position="62"/>
        <end position="190"/>
    </location>
</feature>
<dbReference type="PANTHER" id="PTHR37534:SF10">
    <property type="entry name" value="ZN(II)2CYS6 TRANSCRIPTION FACTOR (EUROFUNG)"/>
    <property type="match status" value="1"/>
</dbReference>